<dbReference type="Proteomes" id="UP001162029">
    <property type="component" value="Unassembled WGS sequence"/>
</dbReference>
<organism evidence="4 5">
    <name type="scientific">Peronospora destructor</name>
    <dbReference type="NCBI Taxonomy" id="86335"/>
    <lineage>
        <taxon>Eukaryota</taxon>
        <taxon>Sar</taxon>
        <taxon>Stramenopiles</taxon>
        <taxon>Oomycota</taxon>
        <taxon>Peronosporomycetes</taxon>
        <taxon>Peronosporales</taxon>
        <taxon>Peronosporaceae</taxon>
        <taxon>Peronospora</taxon>
    </lineage>
</organism>
<feature type="coiled-coil region" evidence="1">
    <location>
        <begin position="280"/>
        <end position="307"/>
    </location>
</feature>
<sequence length="622" mass="70565">MGGGSLFQVGQDVEFWRVLVHLSILALSLVLVEKALHHMEHKFPRSDKYQHMLKKVYRELMILGLISLGLKIFKEVSQVDSYSKTVLAFQVADLTIFFLALALILQTTVVFQLLRKQNRRAERAELLTTNDLIEMVRDAERSSSSFIETLFSCGRAATENDLFPFSNFLNRAQANQICHMIEVNPSMWLVLLAVAWGICGLLNLFETLDTEMPEREELVQAFMIVAWVLLLLHVMVFLYFRSCVDHLLRSAALANDKTVLMENLNAIAKDEAKAWLNEEADKALEVMSFIQEQHEEIEAERVQHQRKLCKTEGRIGAFFHQLSGFIRSDSKSKESESMDGVVPGSPTIDIQYFSYKAWHVSVVLLLILNGFFITLFLQCAMYDLDEIYDNFGALPTALVPLPLLLNALFFQRRIFYDFVIVSSTLRINSHTLSEVVENFSEEELQTYDTTGSGLIEIDDLRSVLAKFGFRLTHFRFNSVVKLLFELEGTAVTYEQVVGLVAMVESENENEVAILSERPSHPLLRPSVMVFEHAAHASALSQSDYSLFASVRSLQSNMGVECNFDKSVRSSFIPPIVSQQETVNQNAGDNQQPVVVRPSFSSLALHSMFNLQSISSARERREI</sequence>
<keyword evidence="2" id="KW-0812">Transmembrane</keyword>
<name>A0AAV0US64_9STRA</name>
<keyword evidence="2" id="KW-1133">Transmembrane helix</keyword>
<feature type="transmembrane region" description="Helical" evidence="2">
    <location>
        <begin position="94"/>
        <end position="114"/>
    </location>
</feature>
<evidence type="ECO:0000259" key="3">
    <source>
        <dbReference type="PROSITE" id="PS50222"/>
    </source>
</evidence>
<evidence type="ECO:0000313" key="5">
    <source>
        <dbReference type="Proteomes" id="UP001162029"/>
    </source>
</evidence>
<evidence type="ECO:0000256" key="1">
    <source>
        <dbReference type="SAM" id="Coils"/>
    </source>
</evidence>
<dbReference type="PROSITE" id="PS50222">
    <property type="entry name" value="EF_HAND_2"/>
    <property type="match status" value="1"/>
</dbReference>
<evidence type="ECO:0000256" key="2">
    <source>
        <dbReference type="SAM" id="Phobius"/>
    </source>
</evidence>
<keyword evidence="5" id="KW-1185">Reference proteome</keyword>
<feature type="transmembrane region" description="Helical" evidence="2">
    <location>
        <begin position="187"/>
        <end position="206"/>
    </location>
</feature>
<keyword evidence="2" id="KW-0472">Membrane</keyword>
<gene>
    <name evidence="4" type="ORF">PDE001_LOCUS6619</name>
</gene>
<dbReference type="InterPro" id="IPR011992">
    <property type="entry name" value="EF-hand-dom_pair"/>
</dbReference>
<dbReference type="EMBL" id="CANTFM010001262">
    <property type="protein sequence ID" value="CAI5737484.1"/>
    <property type="molecule type" value="Genomic_DNA"/>
</dbReference>
<feature type="transmembrane region" description="Helical" evidence="2">
    <location>
        <begin position="357"/>
        <end position="378"/>
    </location>
</feature>
<feature type="domain" description="EF-hand" evidence="3">
    <location>
        <begin position="435"/>
        <end position="470"/>
    </location>
</feature>
<reference evidence="4" key="1">
    <citation type="submission" date="2022-12" db="EMBL/GenBank/DDBJ databases">
        <authorList>
            <person name="Webb A."/>
        </authorList>
    </citation>
    <scope>NUCLEOTIDE SEQUENCE</scope>
    <source>
        <strain evidence="4">Pd1</strain>
    </source>
</reference>
<feature type="transmembrane region" description="Helical" evidence="2">
    <location>
        <begin position="390"/>
        <end position="410"/>
    </location>
</feature>
<dbReference type="GO" id="GO:0005509">
    <property type="term" value="F:calcium ion binding"/>
    <property type="evidence" value="ECO:0007669"/>
    <property type="project" value="InterPro"/>
</dbReference>
<proteinExistence type="predicted"/>
<protein>
    <recommendedName>
        <fullName evidence="3">EF-hand domain-containing protein</fullName>
    </recommendedName>
</protein>
<dbReference type="SUPFAM" id="SSF47473">
    <property type="entry name" value="EF-hand"/>
    <property type="match status" value="1"/>
</dbReference>
<evidence type="ECO:0000313" key="4">
    <source>
        <dbReference type="EMBL" id="CAI5737484.1"/>
    </source>
</evidence>
<feature type="transmembrane region" description="Helical" evidence="2">
    <location>
        <begin position="15"/>
        <end position="36"/>
    </location>
</feature>
<feature type="transmembrane region" description="Helical" evidence="2">
    <location>
        <begin position="218"/>
        <end position="240"/>
    </location>
</feature>
<accession>A0AAV0US64</accession>
<dbReference type="InterPro" id="IPR002048">
    <property type="entry name" value="EF_hand_dom"/>
</dbReference>
<keyword evidence="1" id="KW-0175">Coiled coil</keyword>
<comment type="caution">
    <text evidence="4">The sequence shown here is derived from an EMBL/GenBank/DDBJ whole genome shotgun (WGS) entry which is preliminary data.</text>
</comment>
<dbReference type="AlphaFoldDB" id="A0AAV0US64"/>
<feature type="transmembrane region" description="Helical" evidence="2">
    <location>
        <begin position="56"/>
        <end position="74"/>
    </location>
</feature>